<dbReference type="HAMAP" id="MF_00445">
    <property type="entry name" value="NDH1_NuoN_1"/>
    <property type="match status" value="1"/>
</dbReference>
<feature type="transmembrane region" description="Helical" evidence="5">
    <location>
        <begin position="422"/>
        <end position="440"/>
    </location>
</feature>
<feature type="transmembrane region" description="Helical" evidence="5">
    <location>
        <begin position="343"/>
        <end position="364"/>
    </location>
</feature>
<feature type="transmembrane region" description="Helical" evidence="5">
    <location>
        <begin position="44"/>
        <end position="64"/>
    </location>
</feature>
<evidence type="ECO:0000256" key="3">
    <source>
        <dbReference type="ARBA" id="ARBA00022989"/>
    </source>
</evidence>
<sequence length="496" mass="52150">MNPTQLVTPEIAWGDLVTLLALLGGTCALLLLGSLIPRWPRYGSPVLTIATAVVAFVATATQWNKLSTRGGFTIVGEAITVDRFSVFATMIILVSVVLASLLMSVHTDPVNGDPLERYALLLTSAIGAIVMVSANELIVLFLALEILSLSLYLMAASDRRRVQSQEAGLKYFVLGGFASAFLLYGIAMVYGSTGTTSISGIGDVLAGEAARGNNDALLLIGIGLLIVGFGFKVSAAPFQVWTPDVYEGAPTSVTSYMASAGKVAAFAALLRVFLVSLETRVDDWRPVIWVLAIVTVFVGSTMAVVQSNVKRMLAYSSISHAGFILVGVEAASHNGGDGLQSSMAYLAIYTVLVMGSFAIVQTIAGTQDSATSLDAFKGLAKRRPSLALAFSVILFAQAGVPFTSGFVAKFGVIKSAVEVESYVVAVAAMVGAVIGAFLYLRITVSMWLEEPANDETVNVPWPVGVVITGSVIATLVVGFFPSLLLDAARLVRFAPL</sequence>
<organism evidence="7">
    <name type="scientific">freshwater metagenome</name>
    <dbReference type="NCBI Taxonomy" id="449393"/>
    <lineage>
        <taxon>unclassified sequences</taxon>
        <taxon>metagenomes</taxon>
        <taxon>ecological metagenomes</taxon>
    </lineage>
</organism>
<comment type="subcellular location">
    <subcellularLocation>
        <location evidence="1">Membrane</location>
        <topology evidence="1">Multi-pass membrane protein</topology>
    </subcellularLocation>
</comment>
<feature type="transmembrane region" description="Helical" evidence="5">
    <location>
        <begin position="115"/>
        <end position="132"/>
    </location>
</feature>
<evidence type="ECO:0000259" key="6">
    <source>
        <dbReference type="Pfam" id="PF00361"/>
    </source>
</evidence>
<dbReference type="GO" id="GO:0042773">
    <property type="term" value="P:ATP synthesis coupled electron transport"/>
    <property type="evidence" value="ECO:0007669"/>
    <property type="project" value="InterPro"/>
</dbReference>
<feature type="transmembrane region" description="Helical" evidence="5">
    <location>
        <begin position="216"/>
        <end position="241"/>
    </location>
</feature>
<dbReference type="Pfam" id="PF00361">
    <property type="entry name" value="Proton_antipo_M"/>
    <property type="match status" value="1"/>
</dbReference>
<dbReference type="GO" id="GO:0016020">
    <property type="term" value="C:membrane"/>
    <property type="evidence" value="ECO:0007669"/>
    <property type="project" value="UniProtKB-SubCell"/>
</dbReference>
<keyword evidence="4 5" id="KW-0472">Membrane</keyword>
<gene>
    <name evidence="7" type="ORF">UFOPK1572_00008</name>
</gene>
<proteinExistence type="inferred from homology"/>
<dbReference type="InterPro" id="IPR010096">
    <property type="entry name" value="NADH-Q_OxRdtase_suN/2"/>
</dbReference>
<feature type="transmembrane region" description="Helical" evidence="5">
    <location>
        <begin position="461"/>
        <end position="484"/>
    </location>
</feature>
<evidence type="ECO:0000256" key="4">
    <source>
        <dbReference type="ARBA" id="ARBA00023136"/>
    </source>
</evidence>
<feature type="transmembrane region" description="Helical" evidence="5">
    <location>
        <begin position="12"/>
        <end position="32"/>
    </location>
</feature>
<feature type="transmembrane region" description="Helical" evidence="5">
    <location>
        <begin position="168"/>
        <end position="190"/>
    </location>
</feature>
<keyword evidence="2 5" id="KW-0812">Transmembrane</keyword>
<feature type="transmembrane region" description="Helical" evidence="5">
    <location>
        <begin position="84"/>
        <end position="103"/>
    </location>
</feature>
<evidence type="ECO:0000256" key="2">
    <source>
        <dbReference type="ARBA" id="ARBA00022692"/>
    </source>
</evidence>
<dbReference type="GO" id="GO:0008137">
    <property type="term" value="F:NADH dehydrogenase (ubiquinone) activity"/>
    <property type="evidence" value="ECO:0007669"/>
    <property type="project" value="InterPro"/>
</dbReference>
<dbReference type="PANTHER" id="PTHR22773">
    <property type="entry name" value="NADH DEHYDROGENASE"/>
    <property type="match status" value="1"/>
</dbReference>
<evidence type="ECO:0000256" key="5">
    <source>
        <dbReference type="SAM" id="Phobius"/>
    </source>
</evidence>
<keyword evidence="3 5" id="KW-1133">Transmembrane helix</keyword>
<feature type="transmembrane region" description="Helical" evidence="5">
    <location>
        <begin position="385"/>
        <end position="402"/>
    </location>
</feature>
<name>A0A6J6CBM6_9ZZZZ</name>
<evidence type="ECO:0000313" key="7">
    <source>
        <dbReference type="EMBL" id="CAB4548587.1"/>
    </source>
</evidence>
<dbReference type="AlphaFoldDB" id="A0A6J6CBM6"/>
<protein>
    <submittedName>
        <fullName evidence="7">Unannotated protein</fullName>
    </submittedName>
</protein>
<dbReference type="EMBL" id="CAEZTC010000001">
    <property type="protein sequence ID" value="CAB4548587.1"/>
    <property type="molecule type" value="Genomic_DNA"/>
</dbReference>
<feature type="transmembrane region" description="Helical" evidence="5">
    <location>
        <begin position="286"/>
        <end position="305"/>
    </location>
</feature>
<dbReference type="InterPro" id="IPR001750">
    <property type="entry name" value="ND/Mrp_TM"/>
</dbReference>
<accession>A0A6J6CBM6</accession>
<dbReference type="NCBIfam" id="TIGR01770">
    <property type="entry name" value="NDH_I_N"/>
    <property type="match status" value="1"/>
</dbReference>
<evidence type="ECO:0000256" key="1">
    <source>
        <dbReference type="ARBA" id="ARBA00004141"/>
    </source>
</evidence>
<reference evidence="7" key="1">
    <citation type="submission" date="2020-05" db="EMBL/GenBank/DDBJ databases">
        <authorList>
            <person name="Chiriac C."/>
            <person name="Salcher M."/>
            <person name="Ghai R."/>
            <person name="Kavagutti S V."/>
        </authorList>
    </citation>
    <scope>NUCLEOTIDE SEQUENCE</scope>
</reference>
<feature type="transmembrane region" description="Helical" evidence="5">
    <location>
        <begin position="253"/>
        <end position="274"/>
    </location>
</feature>
<feature type="domain" description="NADH:quinone oxidoreductase/Mrp antiporter transmembrane" evidence="6">
    <location>
        <begin position="134"/>
        <end position="435"/>
    </location>
</feature>
<feature type="transmembrane region" description="Helical" evidence="5">
    <location>
        <begin position="312"/>
        <end position="331"/>
    </location>
</feature>